<name>A0ABW6JFD7_STRCE</name>
<evidence type="ECO:0000313" key="1">
    <source>
        <dbReference type="EMBL" id="MFE7963422.1"/>
    </source>
</evidence>
<protein>
    <recommendedName>
        <fullName evidence="3">Lsr2 protein</fullName>
    </recommendedName>
</protein>
<organism evidence="1 2">
    <name type="scientific">Streptomyces cellulosae</name>
    <dbReference type="NCBI Taxonomy" id="1968"/>
    <lineage>
        <taxon>Bacteria</taxon>
        <taxon>Bacillati</taxon>
        <taxon>Actinomycetota</taxon>
        <taxon>Actinomycetes</taxon>
        <taxon>Kitasatosporales</taxon>
        <taxon>Streptomycetaceae</taxon>
        <taxon>Streptomyces</taxon>
    </lineage>
</organism>
<evidence type="ECO:0008006" key="3">
    <source>
        <dbReference type="Google" id="ProtNLM"/>
    </source>
</evidence>
<gene>
    <name evidence="1" type="ORF">ACFU0X_10265</name>
</gene>
<dbReference type="EMBL" id="JBHVBU010000021">
    <property type="protein sequence ID" value="MFE7963422.1"/>
    <property type="molecule type" value="Genomic_DNA"/>
</dbReference>
<proteinExistence type="predicted"/>
<dbReference type="RefSeq" id="WP_381726224.1">
    <property type="nucleotide sequence ID" value="NZ_JBHVBU010000021.1"/>
</dbReference>
<evidence type="ECO:0000313" key="2">
    <source>
        <dbReference type="Proteomes" id="UP001600650"/>
    </source>
</evidence>
<comment type="caution">
    <text evidence="1">The sequence shown here is derived from an EMBL/GenBank/DDBJ whole genome shotgun (WGS) entry which is preliminary data.</text>
</comment>
<reference evidence="1 2" key="1">
    <citation type="submission" date="2024-09" db="EMBL/GenBank/DDBJ databases">
        <title>The Natural Products Discovery Center: Release of the First 8490 Sequenced Strains for Exploring Actinobacteria Biosynthetic Diversity.</title>
        <authorList>
            <person name="Kalkreuter E."/>
            <person name="Kautsar S.A."/>
            <person name="Yang D."/>
            <person name="Bader C.D."/>
            <person name="Teijaro C.N."/>
            <person name="Fluegel L."/>
            <person name="Davis C.M."/>
            <person name="Simpson J.R."/>
            <person name="Lauterbach L."/>
            <person name="Steele A.D."/>
            <person name="Gui C."/>
            <person name="Meng S."/>
            <person name="Li G."/>
            <person name="Viehrig K."/>
            <person name="Ye F."/>
            <person name="Su P."/>
            <person name="Kiefer A.F."/>
            <person name="Nichols A."/>
            <person name="Cepeda A.J."/>
            <person name="Yan W."/>
            <person name="Fan B."/>
            <person name="Jiang Y."/>
            <person name="Adhikari A."/>
            <person name="Zheng C.-J."/>
            <person name="Schuster L."/>
            <person name="Cowan T.M."/>
            <person name="Smanski M.J."/>
            <person name="Chevrette M.G."/>
            <person name="De Carvalho L.P.S."/>
            <person name="Shen B."/>
        </authorList>
    </citation>
    <scope>NUCLEOTIDE SEQUENCE [LARGE SCALE GENOMIC DNA]</scope>
    <source>
        <strain evidence="1 2">NPDC057399</strain>
    </source>
</reference>
<accession>A0ABW6JFD7</accession>
<dbReference type="Proteomes" id="UP001600650">
    <property type="component" value="Unassembled WGS sequence"/>
</dbReference>
<sequence length="181" mass="19820">MEFTFDGERYVLEVPADGRLVCSWARDGAWPQLVPWALVPSSRDAFLALLADPDGPVDLSVCRRIAVELAPDIYGVPWWTAGRVAASMSAAWDRYASWAVTRGFDPAREPAHRVTASGLAWMRAGMSEEKESERLEQMLFVPPRPTRKPSPEQARKVPGFTPAEQAAAFKAAMASLGSGTD</sequence>
<keyword evidence="2" id="KW-1185">Reference proteome</keyword>